<dbReference type="InterPro" id="IPR044849">
    <property type="entry name" value="CASTOR/POLLUX/SYM8-like"/>
</dbReference>
<dbReference type="RefSeq" id="XP_013892731.1">
    <property type="nucleotide sequence ID" value="XM_014037277.1"/>
</dbReference>
<protein>
    <submittedName>
        <fullName evidence="1">Uncharacterized protein</fullName>
    </submittedName>
</protein>
<evidence type="ECO:0000313" key="1">
    <source>
        <dbReference type="EMBL" id="KIY93711.1"/>
    </source>
</evidence>
<accession>A0A0D2LVY2</accession>
<keyword evidence="2" id="KW-1185">Reference proteome</keyword>
<dbReference type="Proteomes" id="UP000054498">
    <property type="component" value="Unassembled WGS sequence"/>
</dbReference>
<dbReference type="PANTHER" id="PTHR31563">
    <property type="entry name" value="ION CHANNEL POLLUX-RELATED"/>
    <property type="match status" value="1"/>
</dbReference>
<dbReference type="PANTHER" id="PTHR31563:SF10">
    <property type="entry name" value="ION CHANNEL POLLUX-RELATED"/>
    <property type="match status" value="1"/>
</dbReference>
<reference evidence="1 2" key="1">
    <citation type="journal article" date="2013" name="BMC Genomics">
        <title>Reconstruction of the lipid metabolism for the microalga Monoraphidium neglectum from its genome sequence reveals characteristics suitable for biofuel production.</title>
        <authorList>
            <person name="Bogen C."/>
            <person name="Al-Dilaimi A."/>
            <person name="Albersmeier A."/>
            <person name="Wichmann J."/>
            <person name="Grundmann M."/>
            <person name="Rupp O."/>
            <person name="Lauersen K.J."/>
            <person name="Blifernez-Klassen O."/>
            <person name="Kalinowski J."/>
            <person name="Goesmann A."/>
            <person name="Mussgnug J.H."/>
            <person name="Kruse O."/>
        </authorList>
    </citation>
    <scope>NUCLEOTIDE SEQUENCE [LARGE SCALE GENOMIC DNA]</scope>
    <source>
        <strain evidence="1 2">SAG 48.87</strain>
    </source>
</reference>
<dbReference type="OrthoDB" id="410995at2759"/>
<dbReference type="EMBL" id="KK104576">
    <property type="protein sequence ID" value="KIY93711.1"/>
    <property type="molecule type" value="Genomic_DNA"/>
</dbReference>
<dbReference type="KEGG" id="mng:MNEG_14251"/>
<dbReference type="GeneID" id="25731795"/>
<evidence type="ECO:0000313" key="2">
    <source>
        <dbReference type="Proteomes" id="UP000054498"/>
    </source>
</evidence>
<dbReference type="AlphaFoldDB" id="A0A0D2LVY2"/>
<sequence>MKQREKLEQEEVFRRAIPERERRGTRLVFRQGSPLVPADLQLVAASRAGATIIMSDQSRRVWRGGRTPHDPCSLDRRTPDEADAQVIRCAILLDELDDYRGLRTGSAAATGHVVAELRTRSALQILRYSCSPRVVGVPTGQLNARRLVKMVKAPFISWIAGRLFNFENKASNYVQAFPELVGCRV</sequence>
<dbReference type="GO" id="GO:0006811">
    <property type="term" value="P:monoatomic ion transport"/>
    <property type="evidence" value="ECO:0007669"/>
    <property type="project" value="InterPro"/>
</dbReference>
<name>A0A0D2LVY2_9CHLO</name>
<dbReference type="STRING" id="145388.A0A0D2LVY2"/>
<gene>
    <name evidence="1" type="ORF">MNEG_14251</name>
</gene>
<organism evidence="1 2">
    <name type="scientific">Monoraphidium neglectum</name>
    <dbReference type="NCBI Taxonomy" id="145388"/>
    <lineage>
        <taxon>Eukaryota</taxon>
        <taxon>Viridiplantae</taxon>
        <taxon>Chlorophyta</taxon>
        <taxon>core chlorophytes</taxon>
        <taxon>Chlorophyceae</taxon>
        <taxon>CS clade</taxon>
        <taxon>Sphaeropleales</taxon>
        <taxon>Selenastraceae</taxon>
        <taxon>Monoraphidium</taxon>
    </lineage>
</organism>
<proteinExistence type="predicted"/>